<dbReference type="InterPro" id="IPR039058">
    <property type="entry name" value="Yippee_fam"/>
</dbReference>
<feature type="domain" description="Yippee" evidence="1">
    <location>
        <begin position="1"/>
        <end position="62"/>
    </location>
</feature>
<name>A0ABQ7Y2G3_BRANA</name>
<proteinExistence type="predicted"/>
<dbReference type="Proteomes" id="UP000824890">
    <property type="component" value="Unassembled WGS sequence"/>
</dbReference>
<sequence length="66" mass="7982">ANVYAEKKEDRMMMTGLHTVADIYFVKCGSYVGWRYKFDFEKNQQYKEGKSIHERYKIWCPDGNNY</sequence>
<accession>A0ABQ7Y2G3</accession>
<comment type="caution">
    <text evidence="2">The sequence shown here is derived from an EMBL/GenBank/DDBJ whole genome shotgun (WGS) entry which is preliminary data.</text>
</comment>
<protein>
    <recommendedName>
        <fullName evidence="1">Yippee domain-containing protein</fullName>
    </recommendedName>
</protein>
<evidence type="ECO:0000313" key="3">
    <source>
        <dbReference type="Proteomes" id="UP000824890"/>
    </source>
</evidence>
<dbReference type="PANTHER" id="PTHR13848">
    <property type="entry name" value="PROTEIN YIPPEE-LIKE CG15309-RELATED"/>
    <property type="match status" value="1"/>
</dbReference>
<gene>
    <name evidence="2" type="ORF">HID58_079567</name>
</gene>
<dbReference type="EMBL" id="JAGKQM010000018">
    <property type="protein sequence ID" value="KAH0862356.1"/>
    <property type="molecule type" value="Genomic_DNA"/>
</dbReference>
<feature type="non-terminal residue" evidence="2">
    <location>
        <position position="1"/>
    </location>
</feature>
<keyword evidence="3" id="KW-1185">Reference proteome</keyword>
<evidence type="ECO:0000313" key="2">
    <source>
        <dbReference type="EMBL" id="KAH0862356.1"/>
    </source>
</evidence>
<evidence type="ECO:0000259" key="1">
    <source>
        <dbReference type="PROSITE" id="PS51792"/>
    </source>
</evidence>
<organism evidence="2 3">
    <name type="scientific">Brassica napus</name>
    <name type="common">Rape</name>
    <dbReference type="NCBI Taxonomy" id="3708"/>
    <lineage>
        <taxon>Eukaryota</taxon>
        <taxon>Viridiplantae</taxon>
        <taxon>Streptophyta</taxon>
        <taxon>Embryophyta</taxon>
        <taxon>Tracheophyta</taxon>
        <taxon>Spermatophyta</taxon>
        <taxon>Magnoliopsida</taxon>
        <taxon>eudicotyledons</taxon>
        <taxon>Gunneridae</taxon>
        <taxon>Pentapetalae</taxon>
        <taxon>rosids</taxon>
        <taxon>malvids</taxon>
        <taxon>Brassicales</taxon>
        <taxon>Brassicaceae</taxon>
        <taxon>Brassiceae</taxon>
        <taxon>Brassica</taxon>
    </lineage>
</organism>
<dbReference type="PROSITE" id="PS51792">
    <property type="entry name" value="YIPPEE"/>
    <property type="match status" value="1"/>
</dbReference>
<reference evidence="2 3" key="1">
    <citation type="submission" date="2021-05" db="EMBL/GenBank/DDBJ databases">
        <title>Genome Assembly of Synthetic Allotetraploid Brassica napus Reveals Homoeologous Exchanges between Subgenomes.</title>
        <authorList>
            <person name="Davis J.T."/>
        </authorList>
    </citation>
    <scope>NUCLEOTIDE SEQUENCE [LARGE SCALE GENOMIC DNA]</scope>
    <source>
        <strain evidence="3">cv. Da-Ae</strain>
        <tissue evidence="2">Seedling</tissue>
    </source>
</reference>
<dbReference type="InterPro" id="IPR034751">
    <property type="entry name" value="Yippee"/>
</dbReference>